<evidence type="ECO:0000256" key="1">
    <source>
        <dbReference type="SAM" id="MobiDB-lite"/>
    </source>
</evidence>
<feature type="compositionally biased region" description="Basic and acidic residues" evidence="1">
    <location>
        <begin position="1"/>
        <end position="10"/>
    </location>
</feature>
<gene>
    <name evidence="2" type="ORF">AOT42_07980</name>
</gene>
<comment type="caution">
    <text evidence="2">The sequence shown here is derived from an EMBL/GenBank/DDBJ whole genome shotgun (WGS) entry which is preliminary data.</text>
</comment>
<evidence type="ECO:0000313" key="3">
    <source>
        <dbReference type="Proteomes" id="UP000186159"/>
    </source>
</evidence>
<feature type="region of interest" description="Disordered" evidence="1">
    <location>
        <begin position="1"/>
        <end position="36"/>
    </location>
</feature>
<dbReference type="AlphaFoldDB" id="A0AAX0IYY9"/>
<protein>
    <submittedName>
        <fullName evidence="2">Uncharacterized protein</fullName>
    </submittedName>
</protein>
<sequence>MGLRSHEYENTKTNPTPRHMHSTTPEDQQPPAPILGDTIYPTILAEDAEDYSRPMHLTSTELEFIDPLTGRPCLFTGAVIR</sequence>
<accession>A0AAX0IYY9</accession>
<dbReference type="Proteomes" id="UP000186159">
    <property type="component" value="Unassembled WGS sequence"/>
</dbReference>
<name>A0AAX0IYY9_CORDP</name>
<dbReference type="EMBL" id="LJXR01000027">
    <property type="protein sequence ID" value="OKY20720.1"/>
    <property type="molecule type" value="Genomic_DNA"/>
</dbReference>
<organism evidence="2 3">
    <name type="scientific">Corynebacterium diphtheriae bv. gravis</name>
    <dbReference type="NCBI Taxonomy" id="1720349"/>
    <lineage>
        <taxon>Bacteria</taxon>
        <taxon>Bacillati</taxon>
        <taxon>Actinomycetota</taxon>
        <taxon>Actinomycetes</taxon>
        <taxon>Mycobacteriales</taxon>
        <taxon>Corynebacteriaceae</taxon>
        <taxon>Corynebacterium</taxon>
    </lineage>
</organism>
<evidence type="ECO:0000313" key="2">
    <source>
        <dbReference type="EMBL" id="OKY20720.1"/>
    </source>
</evidence>
<reference evidence="2 3" key="1">
    <citation type="submission" date="2015-09" db="EMBL/GenBank/DDBJ databases">
        <title>Genome sequencing of Corynebacterium diphtheriae Bv. Gravis strain DSM 44123.</title>
        <authorList>
            <person name="Sangal V."/>
            <person name="Burkovski A."/>
        </authorList>
    </citation>
    <scope>NUCLEOTIDE SEQUENCE [LARGE SCALE GENOMIC DNA]</scope>
    <source>
        <strain evidence="2 3">DSM 44123</strain>
    </source>
</reference>
<proteinExistence type="predicted"/>
<feature type="compositionally biased region" description="Polar residues" evidence="1">
    <location>
        <begin position="11"/>
        <end position="27"/>
    </location>
</feature>